<keyword evidence="2" id="KW-0032">Aminotransferase</keyword>
<reference evidence="5 6" key="1">
    <citation type="journal article" date="2016" name="BMC Genomics">
        <title>Combined genomic and structural analyses of a cultured magnetotactic bacterium reveals its niche adaptation to a dynamic environment.</title>
        <authorList>
            <person name="Araujo A.C."/>
            <person name="Morillo V."/>
            <person name="Cypriano J."/>
            <person name="Teixeira L.C."/>
            <person name="Leao P."/>
            <person name="Lyra S."/>
            <person name="Almeida L.G."/>
            <person name="Bazylinski D.A."/>
            <person name="Vasconcellos A.T."/>
            <person name="Abreu F."/>
            <person name="Lins U."/>
        </authorList>
    </citation>
    <scope>NUCLEOTIDE SEQUENCE [LARGE SCALE GENOMIC DNA]</scope>
    <source>
        <strain evidence="5 6">IT-1</strain>
    </source>
</reference>
<dbReference type="GO" id="GO:0009089">
    <property type="term" value="P:lysine biosynthetic process via diaminopimelate"/>
    <property type="evidence" value="ECO:0007669"/>
    <property type="project" value="InterPro"/>
</dbReference>
<protein>
    <submittedName>
        <fullName evidence="5">Putative succinyldiaminopimelate transaminase</fullName>
    </submittedName>
</protein>
<dbReference type="PANTHER" id="PTHR42832">
    <property type="entry name" value="AMINO ACID AMINOTRANSFERASE"/>
    <property type="match status" value="1"/>
</dbReference>
<feature type="domain" description="Aminotransferase class I/classII large" evidence="4">
    <location>
        <begin position="32"/>
        <end position="396"/>
    </location>
</feature>
<name>A0A1Y2K3I7_9PROT</name>
<organism evidence="5 6">
    <name type="scientific">Magnetofaba australis IT-1</name>
    <dbReference type="NCBI Taxonomy" id="1434232"/>
    <lineage>
        <taxon>Bacteria</taxon>
        <taxon>Pseudomonadati</taxon>
        <taxon>Pseudomonadota</taxon>
        <taxon>Magnetococcia</taxon>
        <taxon>Magnetococcales</taxon>
        <taxon>Magnetococcaceae</taxon>
        <taxon>Magnetofaba</taxon>
    </lineage>
</organism>
<proteinExistence type="predicted"/>
<evidence type="ECO:0000313" key="6">
    <source>
        <dbReference type="Proteomes" id="UP000194003"/>
    </source>
</evidence>
<accession>A0A1Y2K3I7</accession>
<gene>
    <name evidence="5" type="ORF">MAIT1_01022</name>
</gene>
<evidence type="ECO:0000256" key="3">
    <source>
        <dbReference type="ARBA" id="ARBA00022679"/>
    </source>
</evidence>
<keyword evidence="3" id="KW-0808">Transferase</keyword>
<dbReference type="InterPro" id="IPR019878">
    <property type="entry name" value="DapC_beta/gammaproteobac"/>
</dbReference>
<comment type="caution">
    <text evidence="5">The sequence shown here is derived from an EMBL/GenBank/DDBJ whole genome shotgun (WGS) entry which is preliminary data.</text>
</comment>
<dbReference type="InterPro" id="IPR004839">
    <property type="entry name" value="Aminotransferase_I/II_large"/>
</dbReference>
<dbReference type="SUPFAM" id="SSF53383">
    <property type="entry name" value="PLP-dependent transferases"/>
    <property type="match status" value="1"/>
</dbReference>
<dbReference type="InterPro" id="IPR050881">
    <property type="entry name" value="LL-DAP_aminotransferase"/>
</dbReference>
<dbReference type="PANTHER" id="PTHR42832:SF3">
    <property type="entry name" value="L-GLUTAMINE--4-(METHYLSULFANYL)-2-OXOBUTANOATE AMINOTRANSFERASE"/>
    <property type="match status" value="1"/>
</dbReference>
<evidence type="ECO:0000256" key="2">
    <source>
        <dbReference type="ARBA" id="ARBA00022576"/>
    </source>
</evidence>
<evidence type="ECO:0000313" key="5">
    <source>
        <dbReference type="EMBL" id="OSM03945.1"/>
    </source>
</evidence>
<dbReference type="Proteomes" id="UP000194003">
    <property type="component" value="Unassembled WGS sequence"/>
</dbReference>
<comment type="cofactor">
    <cofactor evidence="1">
        <name>pyridoxal 5'-phosphate</name>
        <dbReference type="ChEBI" id="CHEBI:597326"/>
    </cofactor>
</comment>
<dbReference type="Pfam" id="PF00155">
    <property type="entry name" value="Aminotran_1_2"/>
    <property type="match status" value="1"/>
</dbReference>
<dbReference type="GO" id="GO:0030170">
    <property type="term" value="F:pyridoxal phosphate binding"/>
    <property type="evidence" value="ECO:0007669"/>
    <property type="project" value="InterPro"/>
</dbReference>
<dbReference type="Gene3D" id="3.40.640.10">
    <property type="entry name" value="Type I PLP-dependent aspartate aminotransferase-like (Major domain)"/>
    <property type="match status" value="1"/>
</dbReference>
<dbReference type="AlphaFoldDB" id="A0A1Y2K3I7"/>
<dbReference type="STRING" id="1434232.MAIT1_01022"/>
<dbReference type="InterPro" id="IPR015422">
    <property type="entry name" value="PyrdxlP-dep_Trfase_small"/>
</dbReference>
<evidence type="ECO:0000259" key="4">
    <source>
        <dbReference type="Pfam" id="PF00155"/>
    </source>
</evidence>
<dbReference type="EMBL" id="LVJN01000019">
    <property type="protein sequence ID" value="OSM03945.1"/>
    <property type="molecule type" value="Genomic_DNA"/>
</dbReference>
<evidence type="ECO:0000256" key="1">
    <source>
        <dbReference type="ARBA" id="ARBA00001933"/>
    </source>
</evidence>
<dbReference type="Gene3D" id="3.90.1150.10">
    <property type="entry name" value="Aspartate Aminotransferase, domain 1"/>
    <property type="match status" value="1"/>
</dbReference>
<dbReference type="NCBIfam" id="TIGR03538">
    <property type="entry name" value="DapC_gpp"/>
    <property type="match status" value="1"/>
</dbReference>
<dbReference type="InterPro" id="IPR015424">
    <property type="entry name" value="PyrdxlP-dep_Trfase"/>
</dbReference>
<dbReference type="RefSeq" id="WP_085442071.1">
    <property type="nucleotide sequence ID" value="NZ_LVJN01000019.1"/>
</dbReference>
<keyword evidence="6" id="KW-1185">Reference proteome</keyword>
<dbReference type="GO" id="GO:0009016">
    <property type="term" value="F:succinyldiaminopimelate transaminase activity"/>
    <property type="evidence" value="ECO:0007669"/>
    <property type="project" value="InterPro"/>
</dbReference>
<dbReference type="CDD" id="cd00609">
    <property type="entry name" value="AAT_like"/>
    <property type="match status" value="1"/>
</dbReference>
<dbReference type="OrthoDB" id="9813612at2"/>
<sequence>MNPDLHRLQPYPFEKLANLLGNTPVEHNLTPLNISIGEPKHATPAFVREAMIDALDGIAIYPTTRGERALREAISGWICRRFGPDASAIDPDRHVIPVNGTREALFSFAQAVCDRTVQDGVILTPNPFYQIYEGAAFMSGVTPIHVNATAQTGFRPRFQDLDPAILDRAQLLYLCSPSNPTGAVHPLEELQSLIELADRHDFVIASDECYSEIYYDGEPPAGLLQAAWAMGRTDFKRCVVFHSLSKRSNMPGARSGFVAGDAELLARYFQLRTYTGCAQPPFIQHAAIAAWNDETHVADNRALYRAKLDESEAILSPHLNVRRPEASFYLWLEVPGGGERFAQHLFGRYGVTVLPGGYLGRTGDNCLGGAGNPGDPYVRIALVATPEQNREAMQRIAQAAQTFTL</sequence>
<dbReference type="InterPro" id="IPR015421">
    <property type="entry name" value="PyrdxlP-dep_Trfase_major"/>
</dbReference>